<dbReference type="eggNOG" id="KOG0272">
    <property type="taxonomic scope" value="Eukaryota"/>
</dbReference>
<reference evidence="6" key="1">
    <citation type="journal article" date="2006" name="PLoS Biol.">
        <title>Macronuclear genome sequence of the ciliate Tetrahymena thermophila, a model eukaryote.</title>
        <authorList>
            <person name="Eisen J.A."/>
            <person name="Coyne R.S."/>
            <person name="Wu M."/>
            <person name="Wu D."/>
            <person name="Thiagarajan M."/>
            <person name="Wortman J.R."/>
            <person name="Badger J.H."/>
            <person name="Ren Q."/>
            <person name="Amedeo P."/>
            <person name="Jones K.M."/>
            <person name="Tallon L.J."/>
            <person name="Delcher A.L."/>
            <person name="Salzberg S.L."/>
            <person name="Silva J.C."/>
            <person name="Haas B.J."/>
            <person name="Majoros W.H."/>
            <person name="Farzad M."/>
            <person name="Carlton J.M."/>
            <person name="Smith R.K. Jr."/>
            <person name="Garg J."/>
            <person name="Pearlman R.E."/>
            <person name="Karrer K.M."/>
            <person name="Sun L."/>
            <person name="Manning G."/>
            <person name="Elde N.C."/>
            <person name="Turkewitz A.P."/>
            <person name="Asai D.J."/>
            <person name="Wilkes D.E."/>
            <person name="Wang Y."/>
            <person name="Cai H."/>
            <person name="Collins K."/>
            <person name="Stewart B.A."/>
            <person name="Lee S.R."/>
            <person name="Wilamowska K."/>
            <person name="Weinberg Z."/>
            <person name="Ruzzo W.L."/>
            <person name="Wloga D."/>
            <person name="Gaertig J."/>
            <person name="Frankel J."/>
            <person name="Tsao C.-C."/>
            <person name="Gorovsky M.A."/>
            <person name="Keeling P.J."/>
            <person name="Waller R.F."/>
            <person name="Patron N.J."/>
            <person name="Cherry J.M."/>
            <person name="Stover N.A."/>
            <person name="Krieger C.J."/>
            <person name="del Toro C."/>
            <person name="Ryder H.F."/>
            <person name="Williamson S.C."/>
            <person name="Barbeau R.A."/>
            <person name="Hamilton E.P."/>
            <person name="Orias E."/>
        </authorList>
    </citation>
    <scope>NUCLEOTIDE SEQUENCE [LARGE SCALE GENOMIC DNA]</scope>
    <source>
        <strain evidence="6">SB210</strain>
    </source>
</reference>
<dbReference type="PROSITE" id="PS00678">
    <property type="entry name" value="WD_REPEATS_1"/>
    <property type="match status" value="1"/>
</dbReference>
<dbReference type="InterPro" id="IPR001680">
    <property type="entry name" value="WD40_rpt"/>
</dbReference>
<dbReference type="OMA" id="FGPCVFG"/>
<keyword evidence="2" id="KW-0677">Repeat</keyword>
<dbReference type="GeneID" id="7833437"/>
<proteinExistence type="predicted"/>
<dbReference type="AlphaFoldDB" id="Q23DD1"/>
<dbReference type="EMBL" id="GG662712">
    <property type="protein sequence ID" value="EAR94338.1"/>
    <property type="molecule type" value="Genomic_DNA"/>
</dbReference>
<name>Q23DD1_TETTS</name>
<evidence type="ECO:0000313" key="6">
    <source>
        <dbReference type="Proteomes" id="UP000009168"/>
    </source>
</evidence>
<accession>Q23DD1</accession>
<keyword evidence="1 3" id="KW-0853">WD repeat</keyword>
<dbReference type="HOGENOM" id="CLU_047907_0_0_1"/>
<feature type="region of interest" description="Disordered" evidence="4">
    <location>
        <begin position="31"/>
        <end position="83"/>
    </location>
</feature>
<feature type="compositionally biased region" description="Polar residues" evidence="4">
    <location>
        <begin position="35"/>
        <end position="50"/>
    </location>
</feature>
<dbReference type="RefSeq" id="XP_001014755.1">
    <property type="nucleotide sequence ID" value="XM_001014755.3"/>
</dbReference>
<dbReference type="InterPro" id="IPR036322">
    <property type="entry name" value="WD40_repeat_dom_sf"/>
</dbReference>
<keyword evidence="6" id="KW-1185">Reference proteome</keyword>
<evidence type="ECO:0000256" key="1">
    <source>
        <dbReference type="ARBA" id="ARBA00022574"/>
    </source>
</evidence>
<evidence type="ECO:0000313" key="5">
    <source>
        <dbReference type="EMBL" id="EAR94338.1"/>
    </source>
</evidence>
<organism evidence="5 6">
    <name type="scientific">Tetrahymena thermophila (strain SB210)</name>
    <dbReference type="NCBI Taxonomy" id="312017"/>
    <lineage>
        <taxon>Eukaryota</taxon>
        <taxon>Sar</taxon>
        <taxon>Alveolata</taxon>
        <taxon>Ciliophora</taxon>
        <taxon>Intramacronucleata</taxon>
        <taxon>Oligohymenophorea</taxon>
        <taxon>Hymenostomatida</taxon>
        <taxon>Tetrahymenina</taxon>
        <taxon>Tetrahymenidae</taxon>
        <taxon>Tetrahymena</taxon>
    </lineage>
</organism>
<dbReference type="STRING" id="312017.Q23DD1"/>
<feature type="repeat" description="WD" evidence="3">
    <location>
        <begin position="242"/>
        <end position="275"/>
    </location>
</feature>
<dbReference type="SUPFAM" id="SSF50978">
    <property type="entry name" value="WD40 repeat-like"/>
    <property type="match status" value="1"/>
</dbReference>
<dbReference type="InParanoid" id="Q23DD1"/>
<dbReference type="InterPro" id="IPR015943">
    <property type="entry name" value="WD40/YVTN_repeat-like_dom_sf"/>
</dbReference>
<dbReference type="PANTHER" id="PTHR47822">
    <property type="entry name" value="CARBOHYDRATE BINDING DOMAIN CONTAINING PROTEIN"/>
    <property type="match status" value="1"/>
</dbReference>
<dbReference type="Proteomes" id="UP000009168">
    <property type="component" value="Unassembled WGS sequence"/>
</dbReference>
<dbReference type="InterPro" id="IPR019775">
    <property type="entry name" value="WD40_repeat_CS"/>
</dbReference>
<evidence type="ECO:0000256" key="4">
    <source>
        <dbReference type="SAM" id="MobiDB-lite"/>
    </source>
</evidence>
<protein>
    <submittedName>
        <fullName evidence="5">WD40 domain protein</fullName>
    </submittedName>
</protein>
<dbReference type="OrthoDB" id="283402at2759"/>
<dbReference type="PROSITE" id="PS50082">
    <property type="entry name" value="WD_REPEATS_2"/>
    <property type="match status" value="1"/>
</dbReference>
<dbReference type="PANTHER" id="PTHR47822:SF2">
    <property type="entry name" value="F-BOX AND WD-40 DOMAIN PROTEIN 7"/>
    <property type="match status" value="1"/>
</dbReference>
<feature type="compositionally biased region" description="Polar residues" evidence="4">
    <location>
        <begin position="58"/>
        <end position="67"/>
    </location>
</feature>
<gene>
    <name evidence="5" type="ORF">TTHERM_00047600</name>
</gene>
<dbReference type="KEGG" id="tet:TTHERM_00047600"/>
<evidence type="ECO:0000256" key="3">
    <source>
        <dbReference type="PROSITE-ProRule" id="PRU00221"/>
    </source>
</evidence>
<sequence length="459" mass="52096">MNSRPPQNNQQRKSIDQNYAKAVKEYIVSKIDRTGSLTLSETTGKSNSKRGSIDGGPSQMTHSANNGSRRSSRSEKNTDLPPAKLIDNFLSSSMKNQKADLEKLSNITNPTETQEDMSTISIKQTDLLNNNQEQQTNLFPDKHIYEKCSFQIGEENKIYCLRYDFDDYFVAVASQDGCVRILFENKGTLAYNLQDFTEKPQPATCVRWCPNQSTIKHGLLATYSNGKCLFWHATSSQVLSRYEEAGNDINTCDFTPDGKHFITGGSDSKVRLYDIGKKNHTVFTSGHCPEHKNRIFASKFMDENSLLTAGWDQSVLIWDTRTKSSQGYIYGPLVCGDALDFKNNTVLTGSWRNEKQLQLWDIRKTNRSTDIVWENHSDDPSHQSFIYSCQFSKTDSNYIMAGSTGTYELRLFDRQNNNRCIDALTENITKGIFSLDWANQKSKVTYGTSDGRWAYGEVY</sequence>
<dbReference type="Pfam" id="PF00400">
    <property type="entry name" value="WD40"/>
    <property type="match status" value="3"/>
</dbReference>
<dbReference type="SMART" id="SM00320">
    <property type="entry name" value="WD40"/>
    <property type="match status" value="5"/>
</dbReference>
<evidence type="ECO:0000256" key="2">
    <source>
        <dbReference type="ARBA" id="ARBA00022737"/>
    </source>
</evidence>
<dbReference type="Gene3D" id="2.130.10.10">
    <property type="entry name" value="YVTN repeat-like/Quinoprotein amine dehydrogenase"/>
    <property type="match status" value="2"/>
</dbReference>